<evidence type="ECO:0000313" key="9">
    <source>
        <dbReference type="EMBL" id="ODV89122.1"/>
    </source>
</evidence>
<evidence type="ECO:0000256" key="5">
    <source>
        <dbReference type="ARBA" id="ARBA00022989"/>
    </source>
</evidence>
<keyword evidence="10" id="KW-1185">Reference proteome</keyword>
<feature type="transmembrane region" description="Helical" evidence="7">
    <location>
        <begin position="70"/>
        <end position="91"/>
    </location>
</feature>
<dbReference type="CDD" id="cd17316">
    <property type="entry name" value="MFS_SV2_like"/>
    <property type="match status" value="1"/>
</dbReference>
<evidence type="ECO:0000313" key="10">
    <source>
        <dbReference type="Proteomes" id="UP000095023"/>
    </source>
</evidence>
<keyword evidence="5 7" id="KW-1133">Transmembrane helix</keyword>
<comment type="subcellular location">
    <subcellularLocation>
        <location evidence="1">Membrane</location>
        <topology evidence="1">Multi-pass membrane protein</topology>
    </subcellularLocation>
</comment>
<accession>A0A1E4TBI9</accession>
<comment type="similarity">
    <text evidence="2">Belongs to the major facilitator superfamily.</text>
</comment>
<feature type="transmembrane region" description="Helical" evidence="7">
    <location>
        <begin position="233"/>
        <end position="254"/>
    </location>
</feature>
<dbReference type="InterPro" id="IPR011701">
    <property type="entry name" value="MFS"/>
</dbReference>
<feature type="transmembrane region" description="Helical" evidence="7">
    <location>
        <begin position="331"/>
        <end position="352"/>
    </location>
</feature>
<feature type="transmembrane region" description="Helical" evidence="7">
    <location>
        <begin position="409"/>
        <end position="425"/>
    </location>
</feature>
<dbReference type="InterPro" id="IPR036259">
    <property type="entry name" value="MFS_trans_sf"/>
</dbReference>
<feature type="transmembrane region" description="Helical" evidence="7">
    <location>
        <begin position="195"/>
        <end position="213"/>
    </location>
</feature>
<name>A0A1E4TBI9_9ASCO</name>
<evidence type="ECO:0000256" key="1">
    <source>
        <dbReference type="ARBA" id="ARBA00004141"/>
    </source>
</evidence>
<dbReference type="PROSITE" id="PS50850">
    <property type="entry name" value="MFS"/>
    <property type="match status" value="1"/>
</dbReference>
<dbReference type="InterPro" id="IPR020846">
    <property type="entry name" value="MFS_dom"/>
</dbReference>
<feature type="transmembrane region" description="Helical" evidence="7">
    <location>
        <begin position="379"/>
        <end position="397"/>
    </location>
</feature>
<evidence type="ECO:0000256" key="2">
    <source>
        <dbReference type="ARBA" id="ARBA00008335"/>
    </source>
</evidence>
<proteinExistence type="inferred from homology"/>
<keyword evidence="3" id="KW-0813">Transport</keyword>
<dbReference type="Pfam" id="PF07690">
    <property type="entry name" value="MFS_1"/>
    <property type="match status" value="1"/>
</dbReference>
<sequence>MSSADDTYQENKTDVETLRPTATLETDSDSSEFLAHKLFDIPGNDSLTIKTVLVNEAIDDIGFTNYHVKLFFLNGFGYAVDSLLMLIASLTQTQILREFNYEFPILIATNYVGLFVGAICWGVTADIIGRKIAFNLSLFLTAVFAIATGGGLSLSAVCGLSAVSTLSAGGNLIMDTTVFLEFLPSHKQWMVTLMALWWGIGQTVAALVAWPFMVNFSCPETAEVCLRSENMGWRYTFITLGALVLVLAILRVTVVRLEETPKYCLANGENGRAVEVLNRIANKYGRVNPLTVEDLDKIDRLYPVTKEESDKVINFDRLFIHVKGLFPNKKIAYSTCLNFLSWTMIGLAYPLFNQFLPSYLQSRGAETGDGSMNTTYKNAAIVDSVSIAGPLIAAPLVQNKYLGRRGTMVIGAILTAIFMFAYTSVRNQAQNLGFSCANSICINIYYGTLFAYTPEVMPAQHRATGNGLSVAFNRAMGAIAPVIAYYSDTATAAPVYVMAALFIGLAIVSAMFPFEPRGHSSM</sequence>
<feature type="domain" description="Major facilitator superfamily (MFS) profile" evidence="8">
    <location>
        <begin position="67"/>
        <end position="517"/>
    </location>
</feature>
<dbReference type="Gene3D" id="1.20.1250.20">
    <property type="entry name" value="MFS general substrate transporter like domains"/>
    <property type="match status" value="1"/>
</dbReference>
<feature type="transmembrane region" description="Helical" evidence="7">
    <location>
        <begin position="431"/>
        <end position="453"/>
    </location>
</feature>
<keyword evidence="6 7" id="KW-0472">Membrane</keyword>
<feature type="transmembrane region" description="Helical" evidence="7">
    <location>
        <begin position="136"/>
        <end position="157"/>
    </location>
</feature>
<evidence type="ECO:0000256" key="4">
    <source>
        <dbReference type="ARBA" id="ARBA00022692"/>
    </source>
</evidence>
<dbReference type="OrthoDB" id="3936150at2759"/>
<feature type="transmembrane region" description="Helical" evidence="7">
    <location>
        <begin position="103"/>
        <end position="124"/>
    </location>
</feature>
<gene>
    <name evidence="9" type="ORF">CANCADRAFT_32475</name>
</gene>
<evidence type="ECO:0000256" key="3">
    <source>
        <dbReference type="ARBA" id="ARBA00022448"/>
    </source>
</evidence>
<keyword evidence="4 7" id="KW-0812">Transmembrane</keyword>
<reference evidence="10" key="1">
    <citation type="submission" date="2016-02" db="EMBL/GenBank/DDBJ databases">
        <title>Comparative genomics of biotechnologically important yeasts.</title>
        <authorList>
            <consortium name="DOE Joint Genome Institute"/>
            <person name="Riley R."/>
            <person name="Haridas S."/>
            <person name="Wolfe K.H."/>
            <person name="Lopes M.R."/>
            <person name="Hittinger C.T."/>
            <person name="Goker M."/>
            <person name="Salamov A."/>
            <person name="Wisecaver J."/>
            <person name="Long T.M."/>
            <person name="Aerts A.L."/>
            <person name="Barry K."/>
            <person name="Choi C."/>
            <person name="Clum A."/>
            <person name="Coughlan A.Y."/>
            <person name="Deshpande S."/>
            <person name="Douglass A.P."/>
            <person name="Hanson S.J."/>
            <person name="Klenk H.-P."/>
            <person name="Labutti K."/>
            <person name="Lapidus A."/>
            <person name="Lindquist E."/>
            <person name="Lipzen A."/>
            <person name="Meier-Kolthoff J.P."/>
            <person name="Ohm R.A."/>
            <person name="Otillar R.P."/>
            <person name="Pangilinan J."/>
            <person name="Peng Y."/>
            <person name="Rokas A."/>
            <person name="Rosa C.A."/>
            <person name="Scheuner C."/>
            <person name="Sibirny A.A."/>
            <person name="Slot J.C."/>
            <person name="Stielow J.B."/>
            <person name="Sun H."/>
            <person name="Kurtzman C.P."/>
            <person name="Blackwell M."/>
            <person name="Jeffries T.W."/>
            <person name="Grigoriev I.V."/>
        </authorList>
    </citation>
    <scope>NUCLEOTIDE SEQUENCE [LARGE SCALE GENOMIC DNA]</scope>
    <source>
        <strain evidence="10">NRRL Y-17796</strain>
    </source>
</reference>
<evidence type="ECO:0000256" key="7">
    <source>
        <dbReference type="SAM" id="Phobius"/>
    </source>
</evidence>
<organism evidence="9 10">
    <name type="scientific">Tortispora caseinolytica NRRL Y-17796</name>
    <dbReference type="NCBI Taxonomy" id="767744"/>
    <lineage>
        <taxon>Eukaryota</taxon>
        <taxon>Fungi</taxon>
        <taxon>Dikarya</taxon>
        <taxon>Ascomycota</taxon>
        <taxon>Saccharomycotina</taxon>
        <taxon>Trigonopsidomycetes</taxon>
        <taxon>Trigonopsidales</taxon>
        <taxon>Trigonopsidaceae</taxon>
        <taxon>Tortispora</taxon>
    </lineage>
</organism>
<dbReference type="EMBL" id="KV453843">
    <property type="protein sequence ID" value="ODV89122.1"/>
    <property type="molecule type" value="Genomic_DNA"/>
</dbReference>
<feature type="transmembrane region" description="Helical" evidence="7">
    <location>
        <begin position="493"/>
        <end position="514"/>
    </location>
</feature>
<protein>
    <recommendedName>
        <fullName evidence="8">Major facilitator superfamily (MFS) profile domain-containing protein</fullName>
    </recommendedName>
</protein>
<dbReference type="AlphaFoldDB" id="A0A1E4TBI9"/>
<dbReference type="Proteomes" id="UP000095023">
    <property type="component" value="Unassembled WGS sequence"/>
</dbReference>
<dbReference type="PANTHER" id="PTHR23511:SF4">
    <property type="entry name" value="MAJOR FACILITATOR SUPERFAMILY (MFS) PROFILE DOMAIN-CONTAINING PROTEIN"/>
    <property type="match status" value="1"/>
</dbReference>
<dbReference type="SUPFAM" id="SSF103473">
    <property type="entry name" value="MFS general substrate transporter"/>
    <property type="match status" value="1"/>
</dbReference>
<evidence type="ECO:0000259" key="8">
    <source>
        <dbReference type="PROSITE" id="PS50850"/>
    </source>
</evidence>
<dbReference type="GO" id="GO:0022857">
    <property type="term" value="F:transmembrane transporter activity"/>
    <property type="evidence" value="ECO:0007669"/>
    <property type="project" value="InterPro"/>
</dbReference>
<dbReference type="FunFam" id="1.20.1250.20:FF:000171">
    <property type="entry name" value="MFS general substrate transporter"/>
    <property type="match status" value="1"/>
</dbReference>
<dbReference type="PANTHER" id="PTHR23511">
    <property type="entry name" value="SYNAPTIC VESICLE GLYCOPROTEIN 2"/>
    <property type="match status" value="1"/>
</dbReference>
<evidence type="ECO:0000256" key="6">
    <source>
        <dbReference type="ARBA" id="ARBA00023136"/>
    </source>
</evidence>
<dbReference type="GO" id="GO:0016020">
    <property type="term" value="C:membrane"/>
    <property type="evidence" value="ECO:0007669"/>
    <property type="project" value="UniProtKB-SubCell"/>
</dbReference>
<feature type="transmembrane region" description="Helical" evidence="7">
    <location>
        <begin position="465"/>
        <end position="487"/>
    </location>
</feature>